<dbReference type="GO" id="GO:0003682">
    <property type="term" value="F:chromatin binding"/>
    <property type="evidence" value="ECO:0007669"/>
    <property type="project" value="TreeGrafter"/>
</dbReference>
<accession>A0A0D7BPW2</accession>
<dbReference type="InterPro" id="IPR023093">
    <property type="entry name" value="ScpA-like_C"/>
</dbReference>
<dbReference type="Pfam" id="PF04824">
    <property type="entry name" value="Rad21_Rec8"/>
    <property type="match status" value="1"/>
</dbReference>
<dbReference type="GO" id="GO:0005634">
    <property type="term" value="C:nucleus"/>
    <property type="evidence" value="ECO:0007669"/>
    <property type="project" value="UniProtKB-SubCell"/>
</dbReference>
<comment type="similarity">
    <text evidence="2">Belongs to the rad21 family.</text>
</comment>
<feature type="domain" description="Rad21/Rec8-like protein N-terminal" evidence="6">
    <location>
        <begin position="1"/>
        <end position="95"/>
    </location>
</feature>
<feature type="compositionally biased region" description="Basic and acidic residues" evidence="4">
    <location>
        <begin position="472"/>
        <end position="482"/>
    </location>
</feature>
<dbReference type="Pfam" id="PF04825">
    <property type="entry name" value="Rad21_Rec8_N"/>
    <property type="match status" value="1"/>
</dbReference>
<dbReference type="GO" id="GO:1990414">
    <property type="term" value="P:replication-born double-strand break repair via sister chromatid exchange"/>
    <property type="evidence" value="ECO:0007669"/>
    <property type="project" value="TreeGrafter"/>
</dbReference>
<dbReference type="SUPFAM" id="SSF46785">
    <property type="entry name" value="Winged helix' DNA-binding domain"/>
    <property type="match status" value="1"/>
</dbReference>
<dbReference type="OrthoDB" id="10071381at2759"/>
<dbReference type="PANTHER" id="PTHR12585:SF72">
    <property type="entry name" value="MEIOTIC RECOMBINATION PROTEIN REC8"/>
    <property type="match status" value="1"/>
</dbReference>
<dbReference type="InterPro" id="IPR039781">
    <property type="entry name" value="Rad21/Rec8-like"/>
</dbReference>
<evidence type="ECO:0000259" key="6">
    <source>
        <dbReference type="Pfam" id="PF04825"/>
    </source>
</evidence>
<dbReference type="AlphaFoldDB" id="A0A0D7BPW2"/>
<dbReference type="GO" id="GO:0008278">
    <property type="term" value="C:cohesin complex"/>
    <property type="evidence" value="ECO:0007669"/>
    <property type="project" value="InterPro"/>
</dbReference>
<evidence type="ECO:0000313" key="8">
    <source>
        <dbReference type="Proteomes" id="UP000054007"/>
    </source>
</evidence>
<gene>
    <name evidence="7" type="ORF">CYLTODRAFT_487083</name>
</gene>
<evidence type="ECO:0000256" key="4">
    <source>
        <dbReference type="SAM" id="MobiDB-lite"/>
    </source>
</evidence>
<comment type="subcellular location">
    <subcellularLocation>
        <location evidence="1">Nucleus</location>
    </subcellularLocation>
</comment>
<feature type="domain" description="Rad21/Rec8-like protein C-terminal eukaryotic" evidence="5">
    <location>
        <begin position="691"/>
        <end position="731"/>
    </location>
</feature>
<organism evidence="7 8">
    <name type="scientific">Cylindrobasidium torrendii FP15055 ss-10</name>
    <dbReference type="NCBI Taxonomy" id="1314674"/>
    <lineage>
        <taxon>Eukaryota</taxon>
        <taxon>Fungi</taxon>
        <taxon>Dikarya</taxon>
        <taxon>Basidiomycota</taxon>
        <taxon>Agaricomycotina</taxon>
        <taxon>Agaricomycetes</taxon>
        <taxon>Agaricomycetidae</taxon>
        <taxon>Agaricales</taxon>
        <taxon>Marasmiineae</taxon>
        <taxon>Physalacriaceae</taxon>
        <taxon>Cylindrobasidium</taxon>
    </lineage>
</organism>
<feature type="region of interest" description="Disordered" evidence="4">
    <location>
        <begin position="458"/>
        <end position="482"/>
    </location>
</feature>
<feature type="region of interest" description="Disordered" evidence="4">
    <location>
        <begin position="597"/>
        <end position="634"/>
    </location>
</feature>
<evidence type="ECO:0008006" key="9">
    <source>
        <dbReference type="Google" id="ProtNLM"/>
    </source>
</evidence>
<dbReference type="InterPro" id="IPR006910">
    <property type="entry name" value="Rad21_Rec8_N"/>
</dbReference>
<dbReference type="EMBL" id="KN880452">
    <property type="protein sequence ID" value="KIY71651.1"/>
    <property type="molecule type" value="Genomic_DNA"/>
</dbReference>
<dbReference type="STRING" id="1314674.A0A0D7BPW2"/>
<feature type="region of interest" description="Disordered" evidence="4">
    <location>
        <begin position="154"/>
        <end position="180"/>
    </location>
</feature>
<evidence type="ECO:0000256" key="2">
    <source>
        <dbReference type="ARBA" id="ARBA00009870"/>
    </source>
</evidence>
<keyword evidence="8" id="KW-1185">Reference proteome</keyword>
<dbReference type="PANTHER" id="PTHR12585">
    <property type="entry name" value="SCC1 / RAD21 FAMILY MEMBER"/>
    <property type="match status" value="1"/>
</dbReference>
<sequence length="734" mass="80472">MFFSAELLSKRDNGFGLLWLAATLGSKSVFKKLPKRSVMTADISQLCDLISEPAEPLALRLSSNLMVGVARVYKVKQEILYADVSNCVASLKKVTLEFPGDGSGPAQLQMAQPTVRAAAVTLDPRTIGDMDAFVADWEVFLNFDHDQEGAMDVDDEEYEEGNARQQKKKKRPTIEPHEDARAEAVTLKESYEHLLSNNSFDVSFSSQAPGAADISSSQADVGFVDPFFADGVDLGIGDLGDELAREMGWGVPPTPPIGPGQDMEFGVDPPPMDIDMDYNFGALPDADVPPVASSAPTTPGGTARKRKAPGDDKENADAIPFSRAGAGAPPLTFNQEIMSQDDLAAVNASLSPLADVTGDHNRKTTNPKKSKKTRLLLDARTELTDEELKLARTQYLQGQKALREEMETKRFEKEHGRMIDELIWSVPNFIQNDQLGDFWQAAFRVQVEARTGALHIHDEELARPQKRRKTQKNRDGEEELAHVDEPYNNFGMDFDVGMDMVGMQDDPFMDAPGQYAMDEQRHSSEEPGQARRAHSRQSSLSRAQFGLEVEANLESQPSQRSRNMYPWDNAGVLSSSSGVGFPDHISIDRADVALKPRSSLNSRRDGSPGLSAIGSAGVPVSPGFERGSQAGDDYRFDVDGPEERSIGNISQRSEVNPVTLEKNSFNFLEYAKIQMQTLPDAAEGLSFDTIVPKESNKRVAAAAFYNCLVLATKDLVRLKQPEPYAPLVISLVAV</sequence>
<reference evidence="7 8" key="1">
    <citation type="journal article" date="2015" name="Fungal Genet. Biol.">
        <title>Evolution of novel wood decay mechanisms in Agaricales revealed by the genome sequences of Fistulina hepatica and Cylindrobasidium torrendii.</title>
        <authorList>
            <person name="Floudas D."/>
            <person name="Held B.W."/>
            <person name="Riley R."/>
            <person name="Nagy L.G."/>
            <person name="Koehler G."/>
            <person name="Ransdell A.S."/>
            <person name="Younus H."/>
            <person name="Chow J."/>
            <person name="Chiniquy J."/>
            <person name="Lipzen A."/>
            <person name="Tritt A."/>
            <person name="Sun H."/>
            <person name="Haridas S."/>
            <person name="LaButti K."/>
            <person name="Ohm R.A."/>
            <person name="Kues U."/>
            <person name="Blanchette R.A."/>
            <person name="Grigoriev I.V."/>
            <person name="Minto R.E."/>
            <person name="Hibbett D.S."/>
        </authorList>
    </citation>
    <scope>NUCLEOTIDE SEQUENCE [LARGE SCALE GENOMIC DNA]</scope>
    <source>
        <strain evidence="7 8">FP15055 ss-10</strain>
    </source>
</reference>
<dbReference type="Proteomes" id="UP000054007">
    <property type="component" value="Unassembled WGS sequence"/>
</dbReference>
<dbReference type="InterPro" id="IPR036390">
    <property type="entry name" value="WH_DNA-bd_sf"/>
</dbReference>
<dbReference type="Gene3D" id="1.10.10.580">
    <property type="entry name" value="Structural maintenance of chromosome 1. Chain E"/>
    <property type="match status" value="1"/>
</dbReference>
<feature type="region of interest" description="Disordered" evidence="4">
    <location>
        <begin position="503"/>
        <end position="542"/>
    </location>
</feature>
<evidence type="ECO:0000256" key="3">
    <source>
        <dbReference type="ARBA" id="ARBA00023242"/>
    </source>
</evidence>
<dbReference type="InterPro" id="IPR006909">
    <property type="entry name" value="Rad21/Rec8_C_eu"/>
</dbReference>
<feature type="region of interest" description="Disordered" evidence="4">
    <location>
        <begin position="287"/>
        <end position="327"/>
    </location>
</feature>
<name>A0A0D7BPW2_9AGAR</name>
<dbReference type="GO" id="GO:0007062">
    <property type="term" value="P:sister chromatid cohesion"/>
    <property type="evidence" value="ECO:0007669"/>
    <property type="project" value="InterPro"/>
</dbReference>
<feature type="compositionally biased region" description="Basic and acidic residues" evidence="4">
    <location>
        <begin position="518"/>
        <end position="529"/>
    </location>
</feature>
<evidence type="ECO:0000256" key="1">
    <source>
        <dbReference type="ARBA" id="ARBA00004123"/>
    </source>
</evidence>
<protein>
    <recommendedName>
        <fullName evidence="9">Rad21/Rec8-like protein N-terminal domain-containing protein</fullName>
    </recommendedName>
</protein>
<keyword evidence="3" id="KW-0539">Nucleus</keyword>
<evidence type="ECO:0000313" key="7">
    <source>
        <dbReference type="EMBL" id="KIY71651.1"/>
    </source>
</evidence>
<proteinExistence type="inferred from homology"/>
<evidence type="ECO:0000259" key="5">
    <source>
        <dbReference type="Pfam" id="PF04824"/>
    </source>
</evidence>